<feature type="domain" description="Serpin" evidence="1">
    <location>
        <begin position="6"/>
        <end position="76"/>
    </location>
</feature>
<dbReference type="InterPro" id="IPR036186">
    <property type="entry name" value="Serpin_sf"/>
</dbReference>
<dbReference type="InterPro" id="IPR042178">
    <property type="entry name" value="Serpin_sf_1"/>
</dbReference>
<dbReference type="PANTHER" id="PTHR11461:SF50">
    <property type="entry name" value="NEUROSERPIN"/>
    <property type="match status" value="1"/>
</dbReference>
<dbReference type="EMBL" id="JAMKFB020000018">
    <property type="protein sequence ID" value="KAL0167572.1"/>
    <property type="molecule type" value="Genomic_DNA"/>
</dbReference>
<gene>
    <name evidence="2" type="ORF">M9458_035794</name>
</gene>
<feature type="non-terminal residue" evidence="2">
    <location>
        <position position="76"/>
    </location>
</feature>
<organism evidence="2 3">
    <name type="scientific">Cirrhinus mrigala</name>
    <name type="common">Mrigala</name>
    <dbReference type="NCBI Taxonomy" id="683832"/>
    <lineage>
        <taxon>Eukaryota</taxon>
        <taxon>Metazoa</taxon>
        <taxon>Chordata</taxon>
        <taxon>Craniata</taxon>
        <taxon>Vertebrata</taxon>
        <taxon>Euteleostomi</taxon>
        <taxon>Actinopterygii</taxon>
        <taxon>Neopterygii</taxon>
        <taxon>Teleostei</taxon>
        <taxon>Ostariophysi</taxon>
        <taxon>Cypriniformes</taxon>
        <taxon>Cyprinidae</taxon>
        <taxon>Labeoninae</taxon>
        <taxon>Labeonini</taxon>
        <taxon>Cirrhinus</taxon>
    </lineage>
</organism>
<protein>
    <recommendedName>
        <fullName evidence="1">Serpin domain-containing protein</fullName>
    </recommendedName>
</protein>
<dbReference type="AlphaFoldDB" id="A0ABD0P0P0"/>
<evidence type="ECO:0000259" key="1">
    <source>
        <dbReference type="Pfam" id="PF00079"/>
    </source>
</evidence>
<evidence type="ECO:0000313" key="3">
    <source>
        <dbReference type="Proteomes" id="UP001529510"/>
    </source>
</evidence>
<accession>A0ABD0P0P0</accession>
<evidence type="ECO:0000313" key="2">
    <source>
        <dbReference type="EMBL" id="KAL0167572.1"/>
    </source>
</evidence>
<dbReference type="SUPFAM" id="SSF56574">
    <property type="entry name" value="Serpins"/>
    <property type="match status" value="1"/>
</dbReference>
<proteinExistence type="predicted"/>
<feature type="non-terminal residue" evidence="2">
    <location>
        <position position="1"/>
    </location>
</feature>
<dbReference type="InterPro" id="IPR023796">
    <property type="entry name" value="Serpin_dom"/>
</dbReference>
<dbReference type="Gene3D" id="3.30.497.10">
    <property type="entry name" value="Antithrombin, subunit I, domain 2"/>
    <property type="match status" value="1"/>
</dbReference>
<keyword evidence="3" id="KW-1185">Reference proteome</keyword>
<name>A0ABD0P0P0_CIRMR</name>
<dbReference type="InterPro" id="IPR000215">
    <property type="entry name" value="Serpin_fam"/>
</dbReference>
<sequence length="76" mass="8752">EEFSLLSNLTQALSTDEEQYVVRLANSLFLQTGVHFNEEFLHLMKKYFKAEVETVDFSQSAAVAELINSWVLNHTE</sequence>
<reference evidence="2 3" key="1">
    <citation type="submission" date="2024-05" db="EMBL/GenBank/DDBJ databases">
        <title>Genome sequencing and assembly of Indian major carp, Cirrhinus mrigala (Hamilton, 1822).</title>
        <authorList>
            <person name="Mohindra V."/>
            <person name="Chowdhury L.M."/>
            <person name="Lal K."/>
            <person name="Jena J.K."/>
        </authorList>
    </citation>
    <scope>NUCLEOTIDE SEQUENCE [LARGE SCALE GENOMIC DNA]</scope>
    <source>
        <strain evidence="2">CM1030</strain>
        <tissue evidence="2">Blood</tissue>
    </source>
</reference>
<dbReference type="PANTHER" id="PTHR11461">
    <property type="entry name" value="SERINE PROTEASE INHIBITOR, SERPIN"/>
    <property type="match status" value="1"/>
</dbReference>
<dbReference type="Proteomes" id="UP001529510">
    <property type="component" value="Unassembled WGS sequence"/>
</dbReference>
<dbReference type="Pfam" id="PF00079">
    <property type="entry name" value="Serpin"/>
    <property type="match status" value="1"/>
</dbReference>
<comment type="caution">
    <text evidence="2">The sequence shown here is derived from an EMBL/GenBank/DDBJ whole genome shotgun (WGS) entry which is preliminary data.</text>
</comment>